<evidence type="ECO:0008006" key="4">
    <source>
        <dbReference type="Google" id="ProtNLM"/>
    </source>
</evidence>
<accession>A0ABX0A1V5</accession>
<organism evidence="2 3">
    <name type="scientific">Pallidibacillus pasinlerensis</name>
    <dbReference type="NCBI Taxonomy" id="2703818"/>
    <lineage>
        <taxon>Bacteria</taxon>
        <taxon>Bacillati</taxon>
        <taxon>Bacillota</taxon>
        <taxon>Bacilli</taxon>
        <taxon>Bacillales</taxon>
        <taxon>Bacillaceae</taxon>
        <taxon>Pallidibacillus</taxon>
    </lineage>
</organism>
<proteinExistence type="predicted"/>
<gene>
    <name evidence="2" type="ORF">GW534_01790</name>
</gene>
<reference evidence="2 3" key="1">
    <citation type="submission" date="2020-01" db="EMBL/GenBank/DDBJ databases">
        <title>A novel Bacillus sp. from Pasinler.</title>
        <authorList>
            <person name="Adiguzel A."/>
            <person name="Ay H."/>
            <person name="Baltaci M.O."/>
        </authorList>
    </citation>
    <scope>NUCLEOTIDE SEQUENCE [LARGE SCALE GENOMIC DNA]</scope>
    <source>
        <strain evidence="2 3">P1</strain>
    </source>
</reference>
<evidence type="ECO:0000313" key="3">
    <source>
        <dbReference type="Proteomes" id="UP000743899"/>
    </source>
</evidence>
<evidence type="ECO:0000313" key="2">
    <source>
        <dbReference type="EMBL" id="NCU16506.1"/>
    </source>
</evidence>
<name>A0ABX0A1V5_9BACI</name>
<feature type="compositionally biased region" description="Basic and acidic residues" evidence="1">
    <location>
        <begin position="41"/>
        <end position="73"/>
    </location>
</feature>
<comment type="caution">
    <text evidence="2">The sequence shown here is derived from an EMBL/GenBank/DDBJ whole genome shotgun (WGS) entry which is preliminary data.</text>
</comment>
<dbReference type="EMBL" id="JAACYS010000004">
    <property type="protein sequence ID" value="NCU16506.1"/>
    <property type="molecule type" value="Genomic_DNA"/>
</dbReference>
<keyword evidence="3" id="KW-1185">Reference proteome</keyword>
<sequence length="103" mass="11659">MSLKTIELQIAIPRTQDAGKIQHELNERSNLANAQANLAVQKEDEKKRTSVLKNEKSAQLKMDNENKNKDNHEQSPSNQSKKDEKGTVETSHPYKGHFIDFSG</sequence>
<dbReference type="Proteomes" id="UP000743899">
    <property type="component" value="Unassembled WGS sequence"/>
</dbReference>
<evidence type="ECO:0000256" key="1">
    <source>
        <dbReference type="SAM" id="MobiDB-lite"/>
    </source>
</evidence>
<dbReference type="RefSeq" id="WP_161919338.1">
    <property type="nucleotide sequence ID" value="NZ_JAACYS010000004.1"/>
</dbReference>
<feature type="region of interest" description="Disordered" evidence="1">
    <location>
        <begin position="38"/>
        <end position="103"/>
    </location>
</feature>
<protein>
    <recommendedName>
        <fullName evidence="4">RNA polymerase subunit sigma</fullName>
    </recommendedName>
</protein>